<dbReference type="PANTHER" id="PTHR41930:SF1">
    <property type="entry name" value="DEPHOSPHO-COA KINASE"/>
    <property type="match status" value="1"/>
</dbReference>
<reference evidence="1 2" key="1">
    <citation type="journal article" date="2016" name="Nat. Commun.">
        <title>Thousands of microbial genomes shed light on interconnected biogeochemical processes in an aquifer system.</title>
        <authorList>
            <person name="Anantharaman K."/>
            <person name="Brown C.T."/>
            <person name="Hug L.A."/>
            <person name="Sharon I."/>
            <person name="Castelle C.J."/>
            <person name="Probst A.J."/>
            <person name="Thomas B.C."/>
            <person name="Singh A."/>
            <person name="Wilkins M.J."/>
            <person name="Karaoz U."/>
            <person name="Brodie E.L."/>
            <person name="Williams K.H."/>
            <person name="Hubbard S.S."/>
            <person name="Banfield J.F."/>
        </authorList>
    </citation>
    <scope>NUCLEOTIDE SEQUENCE [LARGE SCALE GENOMIC DNA]</scope>
</reference>
<gene>
    <name evidence="1" type="ORF">A3J46_06045</name>
</gene>
<dbReference type="SUPFAM" id="SSF52540">
    <property type="entry name" value="P-loop containing nucleoside triphosphate hydrolases"/>
    <property type="match status" value="1"/>
</dbReference>
<dbReference type="InterPro" id="IPR027417">
    <property type="entry name" value="P-loop_NTPase"/>
</dbReference>
<evidence type="ECO:0000313" key="1">
    <source>
        <dbReference type="EMBL" id="OGN09465.1"/>
    </source>
</evidence>
<dbReference type="Gene3D" id="3.40.50.300">
    <property type="entry name" value="P-loop containing nucleotide triphosphate hydrolases"/>
    <property type="match status" value="1"/>
</dbReference>
<protein>
    <recommendedName>
        <fullName evidence="3">Dephospho-CoA kinase</fullName>
    </recommendedName>
</protein>
<dbReference type="EMBL" id="MGJP01000035">
    <property type="protein sequence ID" value="OGN09465.1"/>
    <property type="molecule type" value="Genomic_DNA"/>
</dbReference>
<comment type="caution">
    <text evidence="1">The sequence shown here is derived from an EMBL/GenBank/DDBJ whole genome shotgun (WGS) entry which is preliminary data.</text>
</comment>
<evidence type="ECO:0000313" key="2">
    <source>
        <dbReference type="Proteomes" id="UP000177167"/>
    </source>
</evidence>
<proteinExistence type="predicted"/>
<dbReference type="PANTHER" id="PTHR41930">
    <property type="entry name" value="UPF0200 PROTEIN MJ1399"/>
    <property type="match status" value="1"/>
</dbReference>
<organism evidence="1 2">
    <name type="scientific">Candidatus Yanofskybacteria bacterium RIFCSPHIGHO2_02_FULL_41_11</name>
    <dbReference type="NCBI Taxonomy" id="1802675"/>
    <lineage>
        <taxon>Bacteria</taxon>
        <taxon>Candidatus Yanofskyibacteriota</taxon>
    </lineage>
</organism>
<sequence length="192" mass="22200">MKAYIAVVGKSGSGKETIYKMTCEIMGLRSDWPWQVSIHHFSDPLNEMLDLLYIERARPNQQKISTVLRQAFGEELIGSVIYNRALKDSADIVFLDGVRRPQDVTMLRRLPNSHLVCVEAVPEVRFERLKKRADRPGDAEKTWEQFLKEQSAEAESMIDAIGREADFRIDNSNDLESLRKQVREFLYIKLNL</sequence>
<dbReference type="AlphaFoldDB" id="A0A1F8F8L0"/>
<name>A0A1F8F8L0_9BACT</name>
<dbReference type="Proteomes" id="UP000177167">
    <property type="component" value="Unassembled WGS sequence"/>
</dbReference>
<evidence type="ECO:0008006" key="3">
    <source>
        <dbReference type="Google" id="ProtNLM"/>
    </source>
</evidence>
<accession>A0A1F8F8L0</accession>